<keyword evidence="3" id="KW-1185">Reference proteome</keyword>
<dbReference type="Proteomes" id="UP000187209">
    <property type="component" value="Unassembled WGS sequence"/>
</dbReference>
<evidence type="ECO:0000313" key="2">
    <source>
        <dbReference type="EMBL" id="OMJ70559.1"/>
    </source>
</evidence>
<protein>
    <submittedName>
        <fullName evidence="2">Uncharacterized protein</fullName>
    </submittedName>
</protein>
<gene>
    <name evidence="2" type="ORF">SteCoe_31437</name>
</gene>
<organism evidence="2 3">
    <name type="scientific">Stentor coeruleus</name>
    <dbReference type="NCBI Taxonomy" id="5963"/>
    <lineage>
        <taxon>Eukaryota</taxon>
        <taxon>Sar</taxon>
        <taxon>Alveolata</taxon>
        <taxon>Ciliophora</taxon>
        <taxon>Postciliodesmatophora</taxon>
        <taxon>Heterotrichea</taxon>
        <taxon>Heterotrichida</taxon>
        <taxon>Stentoridae</taxon>
        <taxon>Stentor</taxon>
    </lineage>
</organism>
<feature type="coiled-coil region" evidence="1">
    <location>
        <begin position="70"/>
        <end position="121"/>
    </location>
</feature>
<reference evidence="2 3" key="1">
    <citation type="submission" date="2016-11" db="EMBL/GenBank/DDBJ databases">
        <title>The macronuclear genome of Stentor coeruleus: a giant cell with tiny introns.</title>
        <authorList>
            <person name="Slabodnick M."/>
            <person name="Ruby J.G."/>
            <person name="Reiff S.B."/>
            <person name="Swart E.C."/>
            <person name="Gosai S."/>
            <person name="Prabakaran S."/>
            <person name="Witkowska E."/>
            <person name="Larue G.E."/>
            <person name="Fisher S."/>
            <person name="Freeman R.M."/>
            <person name="Gunawardena J."/>
            <person name="Chu W."/>
            <person name="Stover N.A."/>
            <person name="Gregory B.D."/>
            <person name="Nowacki M."/>
            <person name="Derisi J."/>
            <person name="Roy S.W."/>
            <person name="Marshall W.F."/>
            <person name="Sood P."/>
        </authorList>
    </citation>
    <scope>NUCLEOTIDE SEQUENCE [LARGE SCALE GENOMIC DNA]</scope>
    <source>
        <strain evidence="2">WM001</strain>
    </source>
</reference>
<comment type="caution">
    <text evidence="2">The sequence shown here is derived from an EMBL/GenBank/DDBJ whole genome shotgun (WGS) entry which is preliminary data.</text>
</comment>
<sequence length="220" mass="25319">MVDKQTVYALFQTFDTTQTFSQSPDLVLKNPFENPQAKYEALKKKYIKLYKEHNFLLKTLIVTNPPSPNAQTMESLHEELEAKTKQITKQMGEIKQKNQELQSLTQKFSLAKSEIDAKNEEIAKLHNCIQILVAKKKTSGNVMKSSCHRRGLHSVSITSSLEASVETLEISADLCLVNFLIHKLLLDQKIQRDELLQYRIALNNIEIKFNELRDKLPLVY</sequence>
<accession>A0A1R2B1C3</accession>
<name>A0A1R2B1C3_9CILI</name>
<keyword evidence="1" id="KW-0175">Coiled coil</keyword>
<dbReference type="AlphaFoldDB" id="A0A1R2B1C3"/>
<evidence type="ECO:0000313" key="3">
    <source>
        <dbReference type="Proteomes" id="UP000187209"/>
    </source>
</evidence>
<proteinExistence type="predicted"/>
<dbReference type="EMBL" id="MPUH01001076">
    <property type="protein sequence ID" value="OMJ70559.1"/>
    <property type="molecule type" value="Genomic_DNA"/>
</dbReference>
<evidence type="ECO:0000256" key="1">
    <source>
        <dbReference type="SAM" id="Coils"/>
    </source>
</evidence>